<proteinExistence type="predicted"/>
<dbReference type="PANTHER" id="PTHR24173:SF74">
    <property type="entry name" value="ANKYRIN REPEAT DOMAIN-CONTAINING PROTEIN 16"/>
    <property type="match status" value="1"/>
</dbReference>
<evidence type="ECO:0000256" key="3">
    <source>
        <dbReference type="PROSITE-ProRule" id="PRU00023"/>
    </source>
</evidence>
<gene>
    <name evidence="4" type="ORF">WMN62_04955</name>
</gene>
<reference evidence="4 5" key="1">
    <citation type="submission" date="2024-03" db="EMBL/GenBank/DDBJ databases">
        <title>Whole genomes of four grape xylem sap localized bacterial endophytes.</title>
        <authorList>
            <person name="Kumar G."/>
            <person name="Savka M.A."/>
        </authorList>
    </citation>
    <scope>NUCLEOTIDE SEQUENCE [LARGE SCALE GENOMIC DNA]</scope>
    <source>
        <strain evidence="4 5">RIT_GXS8</strain>
    </source>
</reference>
<keyword evidence="5" id="KW-1185">Reference proteome</keyword>
<dbReference type="InterPro" id="IPR036770">
    <property type="entry name" value="Ankyrin_rpt-contain_sf"/>
</dbReference>
<dbReference type="RefSeq" id="WP_340197323.1">
    <property type="nucleotide sequence ID" value="NZ_JBBKAP010000063.1"/>
</dbReference>
<keyword evidence="1" id="KW-0677">Repeat</keyword>
<dbReference type="SMART" id="SM00248">
    <property type="entry name" value="ANK"/>
    <property type="match status" value="2"/>
</dbReference>
<dbReference type="InterPro" id="IPR002110">
    <property type="entry name" value="Ankyrin_rpt"/>
</dbReference>
<sequence length="259" mass="26805">MSTAMDSSAFWDAIVADDPQAITRIASEGFEVSSASRANADALTPLHFAAQTGAVHAMRALLDLGVEVDSPDRWGTTPLQLAVTNSGDGGLDPVAVLLDAGADPFHVNDLGATPLSYARILGDAPAGLIAMLQQDRVFEDDEAGVSVVFEAATHGSLIDIRSAVDADAALLNSAVAGETPLRLLVRRSLPVRPNRSNPHPVSVDDAVAGASAMLSAGAKARLVGADGFTAQGLARAFLAPKPLIKVLDRAAKLERRQTA</sequence>
<dbReference type="Pfam" id="PF12796">
    <property type="entry name" value="Ank_2"/>
    <property type="match status" value="1"/>
</dbReference>
<dbReference type="PANTHER" id="PTHR24173">
    <property type="entry name" value="ANKYRIN REPEAT CONTAINING"/>
    <property type="match status" value="1"/>
</dbReference>
<dbReference type="PROSITE" id="PS50088">
    <property type="entry name" value="ANK_REPEAT"/>
    <property type="match status" value="1"/>
</dbReference>
<evidence type="ECO:0000256" key="1">
    <source>
        <dbReference type="ARBA" id="ARBA00022737"/>
    </source>
</evidence>
<feature type="repeat" description="ANK" evidence="3">
    <location>
        <begin position="41"/>
        <end position="73"/>
    </location>
</feature>
<name>A0ABU8Y7J8_9MICO</name>
<dbReference type="PROSITE" id="PS50297">
    <property type="entry name" value="ANK_REP_REGION"/>
    <property type="match status" value="1"/>
</dbReference>
<accession>A0ABU8Y7J8</accession>
<evidence type="ECO:0000313" key="5">
    <source>
        <dbReference type="Proteomes" id="UP001370299"/>
    </source>
</evidence>
<comment type="caution">
    <text evidence="4">The sequence shown here is derived from an EMBL/GenBank/DDBJ whole genome shotgun (WGS) entry which is preliminary data.</text>
</comment>
<dbReference type="Proteomes" id="UP001370299">
    <property type="component" value="Unassembled WGS sequence"/>
</dbReference>
<protein>
    <submittedName>
        <fullName evidence="4">Ankyrin repeat domain-containing protein</fullName>
    </submittedName>
</protein>
<organism evidence="4 5">
    <name type="scientific">Curtobacterium citreum</name>
    <dbReference type="NCBI Taxonomy" id="2036"/>
    <lineage>
        <taxon>Bacteria</taxon>
        <taxon>Bacillati</taxon>
        <taxon>Actinomycetota</taxon>
        <taxon>Actinomycetes</taxon>
        <taxon>Micrococcales</taxon>
        <taxon>Microbacteriaceae</taxon>
        <taxon>Curtobacterium</taxon>
    </lineage>
</organism>
<evidence type="ECO:0000313" key="4">
    <source>
        <dbReference type="EMBL" id="MEK0170813.1"/>
    </source>
</evidence>
<keyword evidence="2 3" id="KW-0040">ANK repeat</keyword>
<dbReference type="SUPFAM" id="SSF48403">
    <property type="entry name" value="Ankyrin repeat"/>
    <property type="match status" value="1"/>
</dbReference>
<dbReference type="EMBL" id="JBBLYY010000031">
    <property type="protein sequence ID" value="MEK0170813.1"/>
    <property type="molecule type" value="Genomic_DNA"/>
</dbReference>
<dbReference type="Gene3D" id="1.25.40.20">
    <property type="entry name" value="Ankyrin repeat-containing domain"/>
    <property type="match status" value="1"/>
</dbReference>
<evidence type="ECO:0000256" key="2">
    <source>
        <dbReference type="ARBA" id="ARBA00023043"/>
    </source>
</evidence>